<dbReference type="InterPro" id="IPR026466">
    <property type="entry name" value="Fim_isopep_form_D2_dom"/>
</dbReference>
<feature type="chain" id="PRO_5026746989" evidence="6">
    <location>
        <begin position="27"/>
        <end position="545"/>
    </location>
</feature>
<evidence type="ECO:0000256" key="3">
    <source>
        <dbReference type="ARBA" id="ARBA00022729"/>
    </source>
</evidence>
<feature type="domain" description="Gram-positive cocci surface proteins LPxTG" evidence="7">
    <location>
        <begin position="504"/>
        <end position="542"/>
    </location>
</feature>
<evidence type="ECO:0000256" key="2">
    <source>
        <dbReference type="ARBA" id="ARBA00022525"/>
    </source>
</evidence>
<keyword evidence="2" id="KW-0964">Secreted</keyword>
<keyword evidence="4" id="KW-0572">Peptidoglycan-anchor</keyword>
<keyword evidence="1" id="KW-0134">Cell wall</keyword>
<dbReference type="NCBIfam" id="NF033902">
    <property type="entry name" value="iso_D2_wall_anc"/>
    <property type="match status" value="1"/>
</dbReference>
<dbReference type="Pfam" id="PF00746">
    <property type="entry name" value="Gram_pos_anchor"/>
    <property type="match status" value="1"/>
</dbReference>
<dbReference type="NCBIfam" id="TIGR04226">
    <property type="entry name" value="RrgB_K2N_iso_D2"/>
    <property type="match status" value="1"/>
</dbReference>
<evidence type="ECO:0000313" key="9">
    <source>
        <dbReference type="EMBL" id="VYU35549.1"/>
    </source>
</evidence>
<dbReference type="AlphaFoldDB" id="A0A6N3E7L0"/>
<evidence type="ECO:0000256" key="6">
    <source>
        <dbReference type="SAM" id="SignalP"/>
    </source>
</evidence>
<dbReference type="InterPro" id="IPR041033">
    <property type="entry name" value="SpaA_PFL_dom_1"/>
</dbReference>
<protein>
    <submittedName>
        <fullName evidence="9">Trypsin-resistant surface T6 protein</fullName>
    </submittedName>
</protein>
<feature type="signal peptide" evidence="6">
    <location>
        <begin position="1"/>
        <end position="26"/>
    </location>
</feature>
<dbReference type="InterPro" id="IPR048052">
    <property type="entry name" value="FM1-like"/>
</dbReference>
<evidence type="ECO:0000256" key="4">
    <source>
        <dbReference type="ARBA" id="ARBA00023088"/>
    </source>
</evidence>
<reference evidence="9" key="1">
    <citation type="submission" date="2019-11" db="EMBL/GenBank/DDBJ databases">
        <authorList>
            <person name="Feng L."/>
        </authorList>
    </citation>
    <scope>NUCLEOTIDE SEQUENCE</scope>
    <source>
        <strain evidence="9">ElimosumLFYP34</strain>
    </source>
</reference>
<feature type="domain" description="SpaA-like prealbumin fold" evidence="8">
    <location>
        <begin position="362"/>
        <end position="454"/>
    </location>
</feature>
<name>A0A6N3E7L0_EUBLI</name>
<evidence type="ECO:0000256" key="1">
    <source>
        <dbReference type="ARBA" id="ARBA00022512"/>
    </source>
</evidence>
<dbReference type="Gene3D" id="2.60.40.740">
    <property type="match status" value="1"/>
</dbReference>
<proteinExistence type="predicted"/>
<feature type="transmembrane region" description="Helical" evidence="5">
    <location>
        <begin position="517"/>
        <end position="538"/>
    </location>
</feature>
<keyword evidence="5" id="KW-0472">Membrane</keyword>
<dbReference type="Gene3D" id="2.60.40.10">
    <property type="entry name" value="Immunoglobulins"/>
    <property type="match status" value="1"/>
</dbReference>
<dbReference type="InterPro" id="IPR019931">
    <property type="entry name" value="LPXTG_anchor"/>
</dbReference>
<dbReference type="EMBL" id="CACRTR010000010">
    <property type="protein sequence ID" value="VYU35549.1"/>
    <property type="molecule type" value="Genomic_DNA"/>
</dbReference>
<accession>A0A6N3E7L0</accession>
<keyword evidence="5" id="KW-0812">Transmembrane</keyword>
<evidence type="ECO:0000259" key="7">
    <source>
        <dbReference type="Pfam" id="PF00746"/>
    </source>
</evidence>
<evidence type="ECO:0000259" key="8">
    <source>
        <dbReference type="Pfam" id="PF17802"/>
    </source>
</evidence>
<dbReference type="Pfam" id="PF17802">
    <property type="entry name" value="SpaA"/>
    <property type="match status" value="1"/>
</dbReference>
<organism evidence="9">
    <name type="scientific">Eubacterium limosum</name>
    <dbReference type="NCBI Taxonomy" id="1736"/>
    <lineage>
        <taxon>Bacteria</taxon>
        <taxon>Bacillati</taxon>
        <taxon>Bacillota</taxon>
        <taxon>Clostridia</taxon>
        <taxon>Eubacteriales</taxon>
        <taxon>Eubacteriaceae</taxon>
        <taxon>Eubacterium</taxon>
    </lineage>
</organism>
<gene>
    <name evidence="9" type="primary">tee6_2</name>
    <name evidence="9" type="ORF">ELLFYP34_03334</name>
</gene>
<dbReference type="NCBIfam" id="TIGR01167">
    <property type="entry name" value="LPXTG_anchor"/>
    <property type="match status" value="1"/>
</dbReference>
<sequence length="545" mass="59620">MRKSRKVRMWALALVLAMAIQLPVFAEEVRHDTTGAFTVSGLEDNVEVSAYQIITVNIDPVSDQPMNPMYEWDASVADWLRAQENFKAYVGKAGDDSVTEAFRDDQGQSTKYKEFLECLAAAIKKGSNAGGVELTPKKQNSINGKAEFTKMAMGEYLLTAQGTDSVKVYQPTTALLVPKYEDGSWVLNTQVGVEGSMKSAEPSITKDVTGKADDLSVGIGDTVDYKLNVLTPSYPAEATALHFEVGDKMMTGLALQEDSITVWDRNDQKIEAAENFEIKTEAGLTVGEDTKTFRILFTENFVKKYGGQNIKITYRATVTSNAFEKNTLENTAYIVYNNDPYTEESLKELTDMKNVYTYGIWLKKVDAEGNPLSGATFTLAEEGEDETPLNFSGSDGTYVYNPENGSTTLTASNDGSLFLKGVDAGSYILKETRAPDGYVLPEGKLTITIEDKNVPKDKADGTIDDASQIQAEGTVKLKPIKDKAFSIEGNIISFQVENTRAEDAGFTLPATGGTGTMFFAITGIFLMGCAVLMMVLFIKRKKCSH</sequence>
<evidence type="ECO:0000256" key="5">
    <source>
        <dbReference type="SAM" id="Phobius"/>
    </source>
</evidence>
<dbReference type="InterPro" id="IPR013783">
    <property type="entry name" value="Ig-like_fold"/>
</dbReference>
<keyword evidence="5" id="KW-1133">Transmembrane helix</keyword>
<keyword evidence="3 6" id="KW-0732">Signal</keyword>